<sequence length="102" mass="11276">MALGFYATGSLQRPGGDLYGVSQPSMSRVLHQVTEALVRRAGNHISFLRTQQRQLQCDATCSIINVCTNFTGSCHDSYILSQSSNYRLSEGDRPHDGVLLDR</sequence>
<accession>A0ABS2Y621</accession>
<keyword evidence="2" id="KW-1185">Reference proteome</keyword>
<protein>
    <submittedName>
        <fullName evidence="1">HARB1 nuclease</fullName>
    </submittedName>
</protein>
<dbReference type="Proteomes" id="UP001166093">
    <property type="component" value="Unassembled WGS sequence"/>
</dbReference>
<comment type="caution">
    <text evidence="1">The sequence shown here is derived from an EMBL/GenBank/DDBJ whole genome shotgun (WGS) entry which is preliminary data.</text>
</comment>
<organism evidence="1 2">
    <name type="scientific">Polyodon spathula</name>
    <name type="common">North American paddlefish</name>
    <name type="synonym">Squalus spathula</name>
    <dbReference type="NCBI Taxonomy" id="7913"/>
    <lineage>
        <taxon>Eukaryota</taxon>
        <taxon>Metazoa</taxon>
        <taxon>Chordata</taxon>
        <taxon>Craniata</taxon>
        <taxon>Vertebrata</taxon>
        <taxon>Euteleostomi</taxon>
        <taxon>Actinopterygii</taxon>
        <taxon>Chondrostei</taxon>
        <taxon>Acipenseriformes</taxon>
        <taxon>Polyodontidae</taxon>
        <taxon>Polyodon</taxon>
    </lineage>
</organism>
<gene>
    <name evidence="1" type="primary">Harbi1_13</name>
    <name evidence="1" type="ORF">GTO93_0010335</name>
</gene>
<evidence type="ECO:0000313" key="2">
    <source>
        <dbReference type="Proteomes" id="UP001166093"/>
    </source>
</evidence>
<feature type="non-terminal residue" evidence="1">
    <location>
        <position position="1"/>
    </location>
</feature>
<proteinExistence type="predicted"/>
<dbReference type="EMBL" id="JAAWVQ010112989">
    <property type="protein sequence ID" value="MBN3281950.1"/>
    <property type="molecule type" value="Genomic_DNA"/>
</dbReference>
<reference evidence="1" key="1">
    <citation type="journal article" date="2021" name="Cell">
        <title>Tracing the genetic footprints of vertebrate landing in non-teleost ray-finned fishes.</title>
        <authorList>
            <person name="Bi X."/>
            <person name="Wang K."/>
            <person name="Yang L."/>
            <person name="Pan H."/>
            <person name="Jiang H."/>
            <person name="Wei Q."/>
            <person name="Fang M."/>
            <person name="Yu H."/>
            <person name="Zhu C."/>
            <person name="Cai Y."/>
            <person name="He Y."/>
            <person name="Gan X."/>
            <person name="Zeng H."/>
            <person name="Yu D."/>
            <person name="Zhu Y."/>
            <person name="Jiang H."/>
            <person name="Qiu Q."/>
            <person name="Yang H."/>
            <person name="Zhang Y.E."/>
            <person name="Wang W."/>
            <person name="Zhu M."/>
            <person name="He S."/>
            <person name="Zhang G."/>
        </authorList>
    </citation>
    <scope>NUCLEOTIDE SEQUENCE</scope>
    <source>
        <strain evidence="1">Pddl_001</strain>
    </source>
</reference>
<evidence type="ECO:0000313" key="1">
    <source>
        <dbReference type="EMBL" id="MBN3281950.1"/>
    </source>
</evidence>
<feature type="non-terminal residue" evidence="1">
    <location>
        <position position="102"/>
    </location>
</feature>
<name>A0ABS2Y621_POLSP</name>